<evidence type="ECO:0000256" key="2">
    <source>
        <dbReference type="SAM" id="SignalP"/>
    </source>
</evidence>
<sequence length="322" mass="34255">MHRRTFTALALAAALAAAPALAQDSWPQRPIRLVVGFTPGGSTDLAARIVAQALGERLGKPVVVENKPGASGNIATEFVAKSASDGYTLMLCTIPTHAINPHLYKNLPYDHLKDFAPVSLVAMLPNIVAVNPQVPAHNLQELVALAKKDPGKYQFAAVPGGSPHLTAEVFKDTAGIQLQLVPYKGASPAITDVIAGHVPMVFENVAPTMAFVQSGKLRPIAVTSPTRLPGLESVPTVAESGYPGFAVEGWSGVVAPAGTPVAVLDRLNTELRAVLAQPEVQARFVQLNLRARPSSREEFGSFMREQTDFWGRLIARIGLKLD</sequence>
<evidence type="ECO:0000313" key="4">
    <source>
        <dbReference type="Proteomes" id="UP000626210"/>
    </source>
</evidence>
<evidence type="ECO:0000313" key="3">
    <source>
        <dbReference type="EMBL" id="GHC69575.1"/>
    </source>
</evidence>
<accession>A0ABQ3FVI3</accession>
<dbReference type="Proteomes" id="UP000626210">
    <property type="component" value="Unassembled WGS sequence"/>
</dbReference>
<evidence type="ECO:0000256" key="1">
    <source>
        <dbReference type="ARBA" id="ARBA00006987"/>
    </source>
</evidence>
<dbReference type="CDD" id="cd13578">
    <property type="entry name" value="PBP2_Bug27"/>
    <property type="match status" value="1"/>
</dbReference>
<dbReference type="PIRSF" id="PIRSF017082">
    <property type="entry name" value="YflP"/>
    <property type="match status" value="1"/>
</dbReference>
<dbReference type="InterPro" id="IPR042100">
    <property type="entry name" value="Bug_dom1"/>
</dbReference>
<dbReference type="InterPro" id="IPR005064">
    <property type="entry name" value="BUG"/>
</dbReference>
<feature type="signal peptide" evidence="2">
    <location>
        <begin position="1"/>
        <end position="22"/>
    </location>
</feature>
<dbReference type="Gene3D" id="3.40.190.150">
    <property type="entry name" value="Bordetella uptake gene, domain 1"/>
    <property type="match status" value="1"/>
</dbReference>
<dbReference type="Gene3D" id="3.40.190.10">
    <property type="entry name" value="Periplasmic binding protein-like II"/>
    <property type="match status" value="1"/>
</dbReference>
<organism evidence="3 4">
    <name type="scientific">Pseudorhodoferax aquiterrae</name>
    <dbReference type="NCBI Taxonomy" id="747304"/>
    <lineage>
        <taxon>Bacteria</taxon>
        <taxon>Pseudomonadati</taxon>
        <taxon>Pseudomonadota</taxon>
        <taxon>Betaproteobacteria</taxon>
        <taxon>Burkholderiales</taxon>
        <taxon>Comamonadaceae</taxon>
    </lineage>
</organism>
<dbReference type="PANTHER" id="PTHR42928:SF5">
    <property type="entry name" value="BLR1237 PROTEIN"/>
    <property type="match status" value="1"/>
</dbReference>
<keyword evidence="2" id="KW-0732">Signal</keyword>
<dbReference type="Pfam" id="PF03401">
    <property type="entry name" value="TctC"/>
    <property type="match status" value="1"/>
</dbReference>
<reference evidence="4" key="1">
    <citation type="journal article" date="2019" name="Int. J. Syst. Evol. Microbiol.">
        <title>The Global Catalogue of Microorganisms (GCM) 10K type strain sequencing project: providing services to taxonomists for standard genome sequencing and annotation.</title>
        <authorList>
            <consortium name="The Broad Institute Genomics Platform"/>
            <consortium name="The Broad Institute Genome Sequencing Center for Infectious Disease"/>
            <person name="Wu L."/>
            <person name="Ma J."/>
        </authorList>
    </citation>
    <scope>NUCLEOTIDE SEQUENCE [LARGE SCALE GENOMIC DNA]</scope>
    <source>
        <strain evidence="4">KCTC 23314</strain>
    </source>
</reference>
<dbReference type="PANTHER" id="PTHR42928">
    <property type="entry name" value="TRICARBOXYLATE-BINDING PROTEIN"/>
    <property type="match status" value="1"/>
</dbReference>
<dbReference type="EMBL" id="BMYK01000001">
    <property type="protein sequence ID" value="GHC69575.1"/>
    <property type="molecule type" value="Genomic_DNA"/>
</dbReference>
<dbReference type="SUPFAM" id="SSF53850">
    <property type="entry name" value="Periplasmic binding protein-like II"/>
    <property type="match status" value="1"/>
</dbReference>
<gene>
    <name evidence="3" type="ORF">GCM10007320_03170</name>
</gene>
<protein>
    <submittedName>
        <fullName evidence="3">MFS transporter</fullName>
    </submittedName>
</protein>
<dbReference type="RefSeq" id="WP_189685273.1">
    <property type="nucleotide sequence ID" value="NZ_BMYK01000001.1"/>
</dbReference>
<comment type="caution">
    <text evidence="3">The sequence shown here is derived from an EMBL/GenBank/DDBJ whole genome shotgun (WGS) entry which is preliminary data.</text>
</comment>
<name>A0ABQ3FVI3_9BURK</name>
<comment type="similarity">
    <text evidence="1">Belongs to the UPF0065 (bug) family.</text>
</comment>
<keyword evidence="4" id="KW-1185">Reference proteome</keyword>
<feature type="chain" id="PRO_5047007792" evidence="2">
    <location>
        <begin position="23"/>
        <end position="322"/>
    </location>
</feature>
<proteinExistence type="inferred from homology"/>